<feature type="compositionally biased region" description="Polar residues" evidence="1">
    <location>
        <begin position="35"/>
        <end position="44"/>
    </location>
</feature>
<feature type="compositionally biased region" description="Basic and acidic residues" evidence="1">
    <location>
        <begin position="45"/>
        <end position="72"/>
    </location>
</feature>
<sequence length="114" mass="12661">MSEFNFPEISTHLYQVSETLALLKILKELPVENPEQSLLTSISQNEERGPEDSKPEEDGAEKTRDLIEEKSYDNSNGGSDLTSLGGIIRRKVSDQLNSETFERAPGYGTGTKVQ</sequence>
<accession>A0ABY7G3X0</accession>
<keyword evidence="3" id="KW-1185">Reference proteome</keyword>
<proteinExistence type="predicted"/>
<feature type="region of interest" description="Disordered" evidence="1">
    <location>
        <begin position="35"/>
        <end position="114"/>
    </location>
</feature>
<dbReference type="Proteomes" id="UP001164746">
    <property type="component" value="Chromosome 15"/>
</dbReference>
<organism evidence="2 3">
    <name type="scientific">Mya arenaria</name>
    <name type="common">Soft-shell clam</name>
    <dbReference type="NCBI Taxonomy" id="6604"/>
    <lineage>
        <taxon>Eukaryota</taxon>
        <taxon>Metazoa</taxon>
        <taxon>Spiralia</taxon>
        <taxon>Lophotrochozoa</taxon>
        <taxon>Mollusca</taxon>
        <taxon>Bivalvia</taxon>
        <taxon>Autobranchia</taxon>
        <taxon>Heteroconchia</taxon>
        <taxon>Euheterodonta</taxon>
        <taxon>Imparidentia</taxon>
        <taxon>Neoheterodontei</taxon>
        <taxon>Myida</taxon>
        <taxon>Myoidea</taxon>
        <taxon>Myidae</taxon>
        <taxon>Mya</taxon>
    </lineage>
</organism>
<feature type="compositionally biased region" description="Polar residues" evidence="1">
    <location>
        <begin position="73"/>
        <end position="82"/>
    </location>
</feature>
<dbReference type="EMBL" id="CP111026">
    <property type="protein sequence ID" value="WAR27741.1"/>
    <property type="molecule type" value="Genomic_DNA"/>
</dbReference>
<protein>
    <submittedName>
        <fullName evidence="2">Uncharacterized protein</fullName>
    </submittedName>
</protein>
<gene>
    <name evidence="2" type="ORF">MAR_013445</name>
</gene>
<reference evidence="2" key="1">
    <citation type="submission" date="2022-11" db="EMBL/GenBank/DDBJ databases">
        <title>Centuries of genome instability and evolution in soft-shell clam transmissible cancer (bioRxiv).</title>
        <authorList>
            <person name="Hart S.F.M."/>
            <person name="Yonemitsu M.A."/>
            <person name="Giersch R.M."/>
            <person name="Beal B.F."/>
            <person name="Arriagada G."/>
            <person name="Davis B.W."/>
            <person name="Ostrander E.A."/>
            <person name="Goff S.P."/>
            <person name="Metzger M.J."/>
        </authorList>
    </citation>
    <scope>NUCLEOTIDE SEQUENCE</scope>
    <source>
        <strain evidence="2">MELC-2E11</strain>
        <tissue evidence="2">Siphon/mantle</tissue>
    </source>
</reference>
<evidence type="ECO:0000313" key="3">
    <source>
        <dbReference type="Proteomes" id="UP001164746"/>
    </source>
</evidence>
<evidence type="ECO:0000313" key="2">
    <source>
        <dbReference type="EMBL" id="WAR27741.1"/>
    </source>
</evidence>
<evidence type="ECO:0000256" key="1">
    <source>
        <dbReference type="SAM" id="MobiDB-lite"/>
    </source>
</evidence>
<name>A0ABY7G3X0_MYAAR</name>